<dbReference type="Pfam" id="PF01446">
    <property type="entry name" value="Rep_1"/>
    <property type="match status" value="1"/>
</dbReference>
<dbReference type="OrthoDB" id="5540934at2"/>
<protein>
    <submittedName>
        <fullName evidence="4">Plasmid rolling circle replication initiator protein REP</fullName>
    </submittedName>
</protein>
<dbReference type="KEGG" id="nfl:COO91_05827"/>
<feature type="coiled-coil region" evidence="3">
    <location>
        <begin position="285"/>
        <end position="312"/>
    </location>
</feature>
<dbReference type="GO" id="GO:0006260">
    <property type="term" value="P:DNA replication"/>
    <property type="evidence" value="ECO:0007669"/>
    <property type="project" value="UniProtKB-KW"/>
</dbReference>
<dbReference type="GO" id="GO:0003677">
    <property type="term" value="F:DNA binding"/>
    <property type="evidence" value="ECO:0007669"/>
    <property type="project" value="InterPro"/>
</dbReference>
<dbReference type="EMBL" id="CP024785">
    <property type="protein sequence ID" value="AUB39830.1"/>
    <property type="molecule type" value="Genomic_DNA"/>
</dbReference>
<proteinExistence type="inferred from homology"/>
<organism evidence="4 5">
    <name type="scientific">Nostoc flagelliforme CCNUN1</name>
    <dbReference type="NCBI Taxonomy" id="2038116"/>
    <lineage>
        <taxon>Bacteria</taxon>
        <taxon>Bacillati</taxon>
        <taxon>Cyanobacteriota</taxon>
        <taxon>Cyanophyceae</taxon>
        <taxon>Nostocales</taxon>
        <taxon>Nostocaceae</taxon>
        <taxon>Nostoc</taxon>
    </lineage>
</organism>
<comment type="similarity">
    <text evidence="1">Belongs to the Gram-positive plasmids replication protein type 1 family.</text>
</comment>
<gene>
    <name evidence="4" type="ORF">COO91_05827</name>
</gene>
<keyword evidence="5" id="KW-1185">Reference proteome</keyword>
<name>A0A2K8SWT7_9NOSO</name>
<accession>A0A2K8SWT7</accession>
<evidence type="ECO:0000256" key="3">
    <source>
        <dbReference type="SAM" id="Coils"/>
    </source>
</evidence>
<keyword evidence="2" id="KW-0235">DNA replication</keyword>
<evidence type="ECO:0000313" key="4">
    <source>
        <dbReference type="EMBL" id="AUB39830.1"/>
    </source>
</evidence>
<keyword evidence="3" id="KW-0175">Coiled coil</keyword>
<evidence type="ECO:0000256" key="2">
    <source>
        <dbReference type="ARBA" id="ARBA00022705"/>
    </source>
</evidence>
<dbReference type="Proteomes" id="UP000232003">
    <property type="component" value="Chromosome"/>
</dbReference>
<dbReference type="RefSeq" id="WP_100900729.1">
    <property type="nucleotide sequence ID" value="NZ_CAWNNC010000001.1"/>
</dbReference>
<evidence type="ECO:0000256" key="1">
    <source>
        <dbReference type="ARBA" id="ARBA00008909"/>
    </source>
</evidence>
<dbReference type="InterPro" id="IPR000989">
    <property type="entry name" value="Rep"/>
</dbReference>
<dbReference type="AlphaFoldDB" id="A0A2K8SWT7"/>
<evidence type="ECO:0000313" key="5">
    <source>
        <dbReference type="Proteomes" id="UP000232003"/>
    </source>
</evidence>
<sequence length="328" mass="38776">MSAQASDSDLIAFNISSQNKFQQNQNIQSLTEVSPIGKIWDKHRTNTDKVLHYYAKADEDYFQQYAWRMRICSELLKFQLVPEESEGILKLKLSDARFCRVRHCPVCQWRRSLMWKARAYKILPQVVTDYPKHRWLFVTLTVKNCKIEELRENLDLINKAFKRLTELKAWPAKGWVKSIEVTKGRDGVSAHPHLHILAMVPPSYFSHGYLSHAKWVALWQQCLQIDYQPVVHTSAIAKHYNPSLVIPEILKYQVKESDLVGDREWFLELTRQLHKSRAIAVGGILRQYMRELEEKNQDLIDESEETDEVDRESLYFRWERKLQIFNIE</sequence>
<reference evidence="4 5" key="1">
    <citation type="submission" date="2017-11" db="EMBL/GenBank/DDBJ databases">
        <title>Complete genome of a free-living desiccation-tolerant cyanobacterium and its photosynthetic adaptation to extreme terrestrial habitat.</title>
        <authorList>
            <person name="Shang J."/>
        </authorList>
    </citation>
    <scope>NUCLEOTIDE SEQUENCE [LARGE SCALE GENOMIC DNA]</scope>
    <source>
        <strain evidence="4 5">CCNUN1</strain>
    </source>
</reference>